<feature type="chain" id="PRO_5002746720" description="Ysc84 actin-binding domain-containing protein" evidence="1">
    <location>
        <begin position="26"/>
        <end position="240"/>
    </location>
</feature>
<dbReference type="eggNOG" id="COG2930">
    <property type="taxonomic scope" value="Bacteria"/>
</dbReference>
<dbReference type="CDD" id="cd11524">
    <property type="entry name" value="SYLF"/>
    <property type="match status" value="1"/>
</dbReference>
<name>B0CC59_ACAM1</name>
<dbReference type="EMBL" id="CP000828">
    <property type="protein sequence ID" value="ABW25601.1"/>
    <property type="molecule type" value="Genomic_DNA"/>
</dbReference>
<feature type="domain" description="Ysc84 actin-binding" evidence="2">
    <location>
        <begin position="108"/>
        <end position="231"/>
    </location>
</feature>
<evidence type="ECO:0000313" key="3">
    <source>
        <dbReference type="EMBL" id="ABW25601.1"/>
    </source>
</evidence>
<dbReference type="Proteomes" id="UP000000268">
    <property type="component" value="Chromosome"/>
</dbReference>
<dbReference type="STRING" id="329726.AM1_0551"/>
<dbReference type="PANTHER" id="PTHR15629">
    <property type="entry name" value="SH3YL1 PROTEIN"/>
    <property type="match status" value="1"/>
</dbReference>
<gene>
    <name evidence="3" type="ordered locus">AM1_0551</name>
</gene>
<keyword evidence="1" id="KW-0732">Signal</keyword>
<sequence length="240" mass="25626">MKFKSMVAVPVTAVLVVTTTMPTMAATDVEKQAHAEKIIYSSQNVLEEILSDPKTQIPSELLEQSEGIAIFPGVIQAGFLFGARRGTGVMMLRQEDGTWSNPAFINITGGSFGLQIGAKSSDIVLVFPNRSTVNEVLSKSFDIGGSVSGTAGPVGATAVDPTEDYSKSPILTYARSSGLFGGVAIDGSKLGFNKGKNRDLYGKSITPRRIFRDPDVEAPVVVDSLRQVLEESELGTFSRF</sequence>
<dbReference type="PANTHER" id="PTHR15629:SF2">
    <property type="entry name" value="SH3 DOMAIN-CONTAINING YSC84-LIKE PROTEIN 1"/>
    <property type="match status" value="1"/>
</dbReference>
<organism evidence="3 4">
    <name type="scientific">Acaryochloris marina (strain MBIC 11017)</name>
    <dbReference type="NCBI Taxonomy" id="329726"/>
    <lineage>
        <taxon>Bacteria</taxon>
        <taxon>Bacillati</taxon>
        <taxon>Cyanobacteriota</taxon>
        <taxon>Cyanophyceae</taxon>
        <taxon>Acaryochloridales</taxon>
        <taxon>Acaryochloridaceae</taxon>
        <taxon>Acaryochloris</taxon>
    </lineage>
</organism>
<dbReference type="KEGG" id="amr:AM1_0551"/>
<evidence type="ECO:0000313" key="4">
    <source>
        <dbReference type="Proteomes" id="UP000000268"/>
    </source>
</evidence>
<proteinExistence type="predicted"/>
<dbReference type="AlphaFoldDB" id="B0CC59"/>
<dbReference type="InterPro" id="IPR051702">
    <property type="entry name" value="SH3_domain_YSC84-like"/>
</dbReference>
<dbReference type="GO" id="GO:0035091">
    <property type="term" value="F:phosphatidylinositol binding"/>
    <property type="evidence" value="ECO:0007669"/>
    <property type="project" value="TreeGrafter"/>
</dbReference>
<keyword evidence="4" id="KW-1185">Reference proteome</keyword>
<dbReference type="RefSeq" id="WP_012161202.1">
    <property type="nucleotide sequence ID" value="NC_009925.1"/>
</dbReference>
<evidence type="ECO:0000259" key="2">
    <source>
        <dbReference type="Pfam" id="PF04366"/>
    </source>
</evidence>
<evidence type="ECO:0000256" key="1">
    <source>
        <dbReference type="SAM" id="SignalP"/>
    </source>
</evidence>
<dbReference type="OrthoDB" id="9782434at2"/>
<dbReference type="HOGENOM" id="CLU_015320_4_1_3"/>
<dbReference type="Pfam" id="PF04366">
    <property type="entry name" value="Ysc84"/>
    <property type="match status" value="1"/>
</dbReference>
<dbReference type="InterPro" id="IPR007461">
    <property type="entry name" value="Ysc84_actin-binding"/>
</dbReference>
<reference evidence="3 4" key="1">
    <citation type="journal article" date="2008" name="Proc. Natl. Acad. Sci. U.S.A.">
        <title>Niche adaptation and genome expansion in the chlorophyll d-producing cyanobacterium Acaryochloris marina.</title>
        <authorList>
            <person name="Swingley W.D."/>
            <person name="Chen M."/>
            <person name="Cheung P.C."/>
            <person name="Conrad A.L."/>
            <person name="Dejesa L.C."/>
            <person name="Hao J."/>
            <person name="Honchak B.M."/>
            <person name="Karbach L.E."/>
            <person name="Kurdoglu A."/>
            <person name="Lahiri S."/>
            <person name="Mastrian S.D."/>
            <person name="Miyashita H."/>
            <person name="Page L."/>
            <person name="Ramakrishna P."/>
            <person name="Satoh S."/>
            <person name="Sattley W.M."/>
            <person name="Shimada Y."/>
            <person name="Taylor H.L."/>
            <person name="Tomo T."/>
            <person name="Tsuchiya T."/>
            <person name="Wang Z.T."/>
            <person name="Raymond J."/>
            <person name="Mimuro M."/>
            <person name="Blankenship R.E."/>
            <person name="Touchman J.W."/>
        </authorList>
    </citation>
    <scope>NUCLEOTIDE SEQUENCE [LARGE SCALE GENOMIC DNA]</scope>
    <source>
        <strain evidence="4">MBIC 11017</strain>
    </source>
</reference>
<accession>B0CC59</accession>
<protein>
    <recommendedName>
        <fullName evidence="2">Ysc84 actin-binding domain-containing protein</fullName>
    </recommendedName>
</protein>
<feature type="signal peptide" evidence="1">
    <location>
        <begin position="1"/>
        <end position="25"/>
    </location>
</feature>